<dbReference type="RefSeq" id="WP_160591971.1">
    <property type="nucleotide sequence ID" value="NZ_CP047895.1"/>
</dbReference>
<feature type="signal peptide" evidence="1">
    <location>
        <begin position="1"/>
        <end position="30"/>
    </location>
</feature>
<dbReference type="KEGG" id="schy:GVO57_03745"/>
<sequence length="77" mass="7802">MRVRHPPALIPIPIRALIAALACGAAPLSAQPVPDARDRMAPGAFVAARVEPARELSFGAIIASAEPLVVTLSPGAG</sequence>
<evidence type="ECO:0000313" key="3">
    <source>
        <dbReference type="Proteomes" id="UP000464468"/>
    </source>
</evidence>
<gene>
    <name evidence="2" type="ORF">GVO57_03745</name>
</gene>
<dbReference type="EMBL" id="CP047895">
    <property type="protein sequence ID" value="QHL90107.1"/>
    <property type="molecule type" value="Genomic_DNA"/>
</dbReference>
<organism evidence="2 3">
    <name type="scientific">Sphingomonas changnyeongensis</name>
    <dbReference type="NCBI Taxonomy" id="2698679"/>
    <lineage>
        <taxon>Bacteria</taxon>
        <taxon>Pseudomonadati</taxon>
        <taxon>Pseudomonadota</taxon>
        <taxon>Alphaproteobacteria</taxon>
        <taxon>Sphingomonadales</taxon>
        <taxon>Sphingomonadaceae</taxon>
        <taxon>Sphingomonas</taxon>
    </lineage>
</organism>
<evidence type="ECO:0000256" key="1">
    <source>
        <dbReference type="SAM" id="SignalP"/>
    </source>
</evidence>
<dbReference type="AlphaFoldDB" id="A0A7Z2NV49"/>
<dbReference type="Proteomes" id="UP000464468">
    <property type="component" value="Chromosome"/>
</dbReference>
<evidence type="ECO:0000313" key="2">
    <source>
        <dbReference type="EMBL" id="QHL90107.1"/>
    </source>
</evidence>
<feature type="chain" id="PRO_5031520670" evidence="1">
    <location>
        <begin position="31"/>
        <end position="77"/>
    </location>
</feature>
<proteinExistence type="predicted"/>
<keyword evidence="3" id="KW-1185">Reference proteome</keyword>
<reference evidence="2 3" key="1">
    <citation type="submission" date="2020-01" db="EMBL/GenBank/DDBJ databases">
        <title>Sphingomonas sp. C33 whole genome sequece.</title>
        <authorList>
            <person name="Park C."/>
        </authorList>
    </citation>
    <scope>NUCLEOTIDE SEQUENCE [LARGE SCALE GENOMIC DNA]</scope>
    <source>
        <strain evidence="2 3">C33</strain>
    </source>
</reference>
<name>A0A7Z2NV49_9SPHN</name>
<keyword evidence="1" id="KW-0732">Signal</keyword>
<protein>
    <submittedName>
        <fullName evidence="2">Uncharacterized protein</fullName>
    </submittedName>
</protein>
<accession>A0A7Z2NV49</accession>